<name>A0A1G6SBW9_9BACT</name>
<dbReference type="STRING" id="686796.SAMN04488104_101620"/>
<dbReference type="Proteomes" id="UP000199060">
    <property type="component" value="Unassembled WGS sequence"/>
</dbReference>
<organism evidence="2 3">
    <name type="scientific">Algoriphagus faecimaris</name>
    <dbReference type="NCBI Taxonomy" id="686796"/>
    <lineage>
        <taxon>Bacteria</taxon>
        <taxon>Pseudomonadati</taxon>
        <taxon>Bacteroidota</taxon>
        <taxon>Cytophagia</taxon>
        <taxon>Cytophagales</taxon>
        <taxon>Cyclobacteriaceae</taxon>
        <taxon>Algoriphagus</taxon>
    </lineage>
</organism>
<sequence>MNISPEIVQIANIQIEVVRKDIKNMHLAVYPPHGRVRLAVPQKTNEEVLRLFAISKLGWIKKNVKNFQEQARETKRDYVSGESHYFQGRRYILEVKEQEGYSKVELTGAKRIVLKVKKNSTVDDKAKIIKEWYRKELKHQIPPLLEKWEKVIGVKVDDWGVKQMKTKWGACNTEAKRIWLNLELAKKPPICLEYILVHELVHLHERSHNDRFIALMNEFMPKWRLYRDELNNLPIVHNDWGY</sequence>
<dbReference type="AlphaFoldDB" id="A0A1G6SBW9"/>
<dbReference type="PANTHER" id="PTHR30399">
    <property type="entry name" value="UNCHARACTERIZED PROTEIN YGJP"/>
    <property type="match status" value="1"/>
</dbReference>
<dbReference type="RefSeq" id="WP_240507796.1">
    <property type="nucleotide sequence ID" value="NZ_FNAC01000016.1"/>
</dbReference>
<evidence type="ECO:0000313" key="3">
    <source>
        <dbReference type="Proteomes" id="UP000199060"/>
    </source>
</evidence>
<keyword evidence="3" id="KW-1185">Reference proteome</keyword>
<accession>A0A1G6SBW9</accession>
<proteinExistence type="predicted"/>
<evidence type="ECO:0000259" key="1">
    <source>
        <dbReference type="Pfam" id="PF01863"/>
    </source>
</evidence>
<feature type="domain" description="YgjP-like metallopeptidase" evidence="1">
    <location>
        <begin position="26"/>
        <end position="232"/>
    </location>
</feature>
<dbReference type="Pfam" id="PF01863">
    <property type="entry name" value="YgjP-like"/>
    <property type="match status" value="1"/>
</dbReference>
<dbReference type="CDD" id="cd07344">
    <property type="entry name" value="M48_yhfN_like"/>
    <property type="match status" value="1"/>
</dbReference>
<protein>
    <recommendedName>
        <fullName evidence="1">YgjP-like metallopeptidase domain-containing protein</fullName>
    </recommendedName>
</protein>
<gene>
    <name evidence="2" type="ORF">SAMN04488104_101620</name>
</gene>
<reference evidence="3" key="1">
    <citation type="submission" date="2016-10" db="EMBL/GenBank/DDBJ databases">
        <authorList>
            <person name="Varghese N."/>
            <person name="Submissions S."/>
        </authorList>
    </citation>
    <scope>NUCLEOTIDE SEQUENCE [LARGE SCALE GENOMIC DNA]</scope>
    <source>
        <strain evidence="3">DSM 23095</strain>
    </source>
</reference>
<dbReference type="InterPro" id="IPR002725">
    <property type="entry name" value="YgjP-like_metallopeptidase"/>
</dbReference>
<dbReference type="InterPro" id="IPR053136">
    <property type="entry name" value="UTP_pyrophosphatase-like"/>
</dbReference>
<dbReference type="EMBL" id="FNAC01000016">
    <property type="protein sequence ID" value="SDD13637.1"/>
    <property type="molecule type" value="Genomic_DNA"/>
</dbReference>
<dbReference type="PANTHER" id="PTHR30399:SF1">
    <property type="entry name" value="UTP PYROPHOSPHATASE"/>
    <property type="match status" value="1"/>
</dbReference>
<evidence type="ECO:0000313" key="2">
    <source>
        <dbReference type="EMBL" id="SDD13637.1"/>
    </source>
</evidence>
<dbReference type="Gene3D" id="3.30.2010.10">
    <property type="entry name" value="Metalloproteases ('zincins'), catalytic domain"/>
    <property type="match status" value="1"/>
</dbReference>